<dbReference type="FunFam" id="2.10.25.10:FF:000104">
    <property type="entry name" value="Fibulin-1"/>
    <property type="match status" value="1"/>
</dbReference>
<keyword evidence="17" id="KW-1185">Reference proteome</keyword>
<dbReference type="InterPro" id="IPR001881">
    <property type="entry name" value="EGF-like_Ca-bd_dom"/>
</dbReference>
<sequence>MFGVLLGQGAEHISIDDCCNDGQKRGSDNEDCASLPLISASNTCRIVQEQCCVTVLEDNMCTTGINVAKEQGACDSLFTNTCETKTTKMCCDCCLLGKTNKDRGLPCDHSLSVGFQCGLVSRACCVDGAPDNQTEPTIQTELQNKDAAKENGDNSVLTDQCDGKCAHKCVGNDTCACFKGFKLKPDGKSCDDINECLLGASNCRGGERCINTEGSFRCQREVSCGTGYELTDNNNCKDIDECETGIHNCGPEFECQNTQGSFRCAPKVKCGAGFIQDALGNCIDINECVSQTSPCHRGQLCINTAGSFTCQRNSVNCGRGYHLNEEGTRCVDIDECKGPEKVCAGHGCVNLVGSYRCDCESGYIFNSISRTCEDINECRHYPGRLCAHKCENSLGSYKCSCTTGFKLAGDARNCDDLNECESNPCSQECANVYGSYQCYCRRGYQLSDIDGMTCEDIDECALPTGGHICSYRCHNTPGSFHCSCPVTGYTLALNGRSCQDVDECVAGTHTCAENQSCFNIQGGFRCLSFECPNNYRRAGETAARLERSDTIRCIKACQASDDACVLDPTLSVSHTFISLPTFREFTKPEEIVFLRTSVPAYGSYHLGSYDVKFDILKGNVENAFDIIKRVENGLYVGVVRQVKPLIGPLTTVLKLSMRNLITQAMAISPRCLAGSNARPCLRVRATEMQGRGCHRRFVFHSPCSLWSCPRWDHLPSQLNGMFVLHICLCSQMIFVIKLSLSAVFLVCLWHEMKNRMSLADVLPATIKSRPAVCWGTHKMKKQALPSPPRHDYGDKVFHRRKCRHNGLLYCSVSSPLFAKRSAAAVDDTGSTTTNLVTHLKPPRRRLPVNRPPRAPAPESSTATPPEPSGDEQVVAPCQSPSSLFCLHLLLYEITSRGDVGWSIEPSEAMILLVCDVPLFSYQPDRSYRIHFSSAYFKRNDVVQRFPHGSSSVVTGPFVVLRCLEHKPVGVLDGPSPCFSGPVLEIQLDVRSVCVCVCVCTVVQTCQSSTKQQIDKVSRKLMNAAEWSILLNQTFLLGVGVDQNFAKRASVFLLRLNETSRRKCFAPLQGLECGEEIIRTLRETRPLLAGVCDSTHQRGIN</sequence>
<evidence type="ECO:0000256" key="5">
    <source>
        <dbReference type="ARBA" id="ARBA00022530"/>
    </source>
</evidence>
<keyword evidence="6 12" id="KW-0245">EGF-like domain</keyword>
<keyword evidence="8" id="KW-0677">Repeat</keyword>
<evidence type="ECO:0000256" key="9">
    <source>
        <dbReference type="ARBA" id="ARBA00022837"/>
    </source>
</evidence>
<keyword evidence="9" id="KW-0106">Calcium</keyword>
<dbReference type="AlphaFoldDB" id="A0A2U9BVH2"/>
<dbReference type="Gene3D" id="2.10.25.10">
    <property type="entry name" value="Laminin"/>
    <property type="match status" value="9"/>
</dbReference>
<evidence type="ECO:0000256" key="10">
    <source>
        <dbReference type="ARBA" id="ARBA00023157"/>
    </source>
</evidence>
<evidence type="ECO:0000259" key="14">
    <source>
        <dbReference type="PROSITE" id="PS01178"/>
    </source>
</evidence>
<dbReference type="PROSITE" id="PS00010">
    <property type="entry name" value="ASX_HYDROXYL"/>
    <property type="match status" value="4"/>
</dbReference>
<keyword evidence="5" id="KW-0272">Extracellular matrix</keyword>
<keyword evidence="11" id="KW-0325">Glycoprotein</keyword>
<dbReference type="InterPro" id="IPR026823">
    <property type="entry name" value="cEGF"/>
</dbReference>
<proteinExistence type="inferred from homology"/>
<dbReference type="InterPro" id="IPR000152">
    <property type="entry name" value="EGF-type_Asp/Asn_hydroxyl_site"/>
</dbReference>
<keyword evidence="4" id="KW-0964">Secreted</keyword>
<dbReference type="Proteomes" id="UP000246464">
    <property type="component" value="Chromosome 10"/>
</dbReference>
<dbReference type="InterPro" id="IPR049883">
    <property type="entry name" value="NOTCH1_EGF-like"/>
</dbReference>
<dbReference type="InterPro" id="IPR055088">
    <property type="entry name" value="Fibulin_C"/>
</dbReference>
<dbReference type="FunFam" id="2.10.25.10:FF:000341">
    <property type="entry name" value="Fibulin 2"/>
    <property type="match status" value="1"/>
</dbReference>
<evidence type="ECO:0000259" key="15">
    <source>
        <dbReference type="PROSITE" id="PS50026"/>
    </source>
</evidence>
<protein>
    <recommendedName>
        <fullName evidence="3">Fibulin-1</fullName>
    </recommendedName>
</protein>
<feature type="domain" description="EGF-like" evidence="15">
    <location>
        <begin position="416"/>
        <end position="455"/>
    </location>
</feature>
<evidence type="ECO:0000256" key="11">
    <source>
        <dbReference type="ARBA" id="ARBA00023180"/>
    </source>
</evidence>
<evidence type="ECO:0000256" key="8">
    <source>
        <dbReference type="ARBA" id="ARBA00022737"/>
    </source>
</evidence>
<dbReference type="FunFam" id="2.10.25.10:FF:000150">
    <property type="entry name" value="Fibulin-1"/>
    <property type="match status" value="1"/>
</dbReference>
<dbReference type="FunFam" id="2.10.25.10:FF:000078">
    <property type="entry name" value="Fibulin-1"/>
    <property type="match status" value="1"/>
</dbReference>
<evidence type="ECO:0000313" key="17">
    <source>
        <dbReference type="Proteomes" id="UP000246464"/>
    </source>
</evidence>
<evidence type="ECO:0000256" key="13">
    <source>
        <dbReference type="SAM" id="MobiDB-lite"/>
    </source>
</evidence>
<dbReference type="FunFam" id="2.10.25.10:FF:000108">
    <property type="entry name" value="Fibulin-1"/>
    <property type="match status" value="1"/>
</dbReference>
<comment type="subcellular location">
    <subcellularLocation>
        <location evidence="1">Secreted</location>
        <location evidence="1">Extracellular space</location>
        <location evidence="1">Extracellular matrix</location>
    </subcellularLocation>
</comment>
<gene>
    <name evidence="16" type="ORF">SMAX5B_002898</name>
</gene>
<dbReference type="EMBL" id="CP026252">
    <property type="protein sequence ID" value="AWP08111.1"/>
    <property type="molecule type" value="Genomic_DNA"/>
</dbReference>
<dbReference type="PROSITE" id="PS50026">
    <property type="entry name" value="EGF_3"/>
    <property type="match status" value="3"/>
</dbReference>
<evidence type="ECO:0000256" key="1">
    <source>
        <dbReference type="ARBA" id="ARBA00004498"/>
    </source>
</evidence>
<dbReference type="CDD" id="cd00054">
    <property type="entry name" value="EGF_CA"/>
    <property type="match status" value="7"/>
</dbReference>
<dbReference type="Pfam" id="PF12662">
    <property type="entry name" value="cEGF"/>
    <property type="match status" value="1"/>
</dbReference>
<dbReference type="SMART" id="SM00104">
    <property type="entry name" value="ANATO"/>
    <property type="match status" value="3"/>
</dbReference>
<dbReference type="InterPro" id="IPR050751">
    <property type="entry name" value="ECM_structural_protein"/>
</dbReference>
<dbReference type="InterPro" id="IPR000020">
    <property type="entry name" value="Anaphylatoxin/fibulin"/>
</dbReference>
<comment type="similarity">
    <text evidence="2">Belongs to the fibulin family.</text>
</comment>
<feature type="domain" description="Anaphylatoxin-like" evidence="14">
    <location>
        <begin position="18"/>
        <end position="52"/>
    </location>
</feature>
<evidence type="ECO:0000256" key="7">
    <source>
        <dbReference type="ARBA" id="ARBA00022729"/>
    </source>
</evidence>
<dbReference type="Pfam" id="PF01821">
    <property type="entry name" value="ANATO"/>
    <property type="match status" value="1"/>
</dbReference>
<comment type="caution">
    <text evidence="12">Lacks conserved residue(s) required for the propagation of feature annotation.</text>
</comment>
<evidence type="ECO:0000256" key="3">
    <source>
        <dbReference type="ARBA" id="ARBA00021554"/>
    </source>
</evidence>
<dbReference type="PANTHER" id="PTHR24034">
    <property type="entry name" value="EGF-LIKE DOMAIN-CONTAINING PROTEIN"/>
    <property type="match status" value="1"/>
</dbReference>
<accession>A0A2U9BVH2</accession>
<dbReference type="FunFam" id="2.10.25.10:FF:000010">
    <property type="entry name" value="Pro-epidermal growth factor"/>
    <property type="match status" value="1"/>
</dbReference>
<dbReference type="SMART" id="SM00181">
    <property type="entry name" value="EGF"/>
    <property type="match status" value="9"/>
</dbReference>
<dbReference type="SUPFAM" id="SSF57184">
    <property type="entry name" value="Growth factor receptor domain"/>
    <property type="match status" value="2"/>
</dbReference>
<dbReference type="Pfam" id="PF07645">
    <property type="entry name" value="EGF_CA"/>
    <property type="match status" value="6"/>
</dbReference>
<dbReference type="GO" id="GO:0005509">
    <property type="term" value="F:calcium ion binding"/>
    <property type="evidence" value="ECO:0007669"/>
    <property type="project" value="InterPro"/>
</dbReference>
<feature type="domain" description="EGF-like" evidence="15">
    <location>
        <begin position="332"/>
        <end position="373"/>
    </location>
</feature>
<dbReference type="STRING" id="52904.ENSSMAP00000010975"/>
<dbReference type="InterPro" id="IPR018097">
    <property type="entry name" value="EGF_Ca-bd_CS"/>
</dbReference>
<dbReference type="SMART" id="SM00179">
    <property type="entry name" value="EGF_CA"/>
    <property type="match status" value="8"/>
</dbReference>
<dbReference type="PROSITE" id="PS01178">
    <property type="entry name" value="ANAPHYLATOXIN_2"/>
    <property type="match status" value="1"/>
</dbReference>
<dbReference type="Pfam" id="PF22914">
    <property type="entry name" value="Fibulin_C"/>
    <property type="match status" value="1"/>
</dbReference>
<dbReference type="GO" id="GO:0005576">
    <property type="term" value="C:extracellular region"/>
    <property type="evidence" value="ECO:0007669"/>
    <property type="project" value="InterPro"/>
</dbReference>
<evidence type="ECO:0000256" key="2">
    <source>
        <dbReference type="ARBA" id="ARBA00006127"/>
    </source>
</evidence>
<organism evidence="16 17">
    <name type="scientific">Scophthalmus maximus</name>
    <name type="common">Turbot</name>
    <name type="synonym">Psetta maxima</name>
    <dbReference type="NCBI Taxonomy" id="52904"/>
    <lineage>
        <taxon>Eukaryota</taxon>
        <taxon>Metazoa</taxon>
        <taxon>Chordata</taxon>
        <taxon>Craniata</taxon>
        <taxon>Vertebrata</taxon>
        <taxon>Euteleostomi</taxon>
        <taxon>Actinopterygii</taxon>
        <taxon>Neopterygii</taxon>
        <taxon>Teleostei</taxon>
        <taxon>Neoteleostei</taxon>
        <taxon>Acanthomorphata</taxon>
        <taxon>Carangaria</taxon>
        <taxon>Pleuronectiformes</taxon>
        <taxon>Pleuronectoidei</taxon>
        <taxon>Scophthalmidae</taxon>
        <taxon>Scophthalmus</taxon>
    </lineage>
</organism>
<dbReference type="FunFam" id="2.10.25.10:FF:000139">
    <property type="entry name" value="Fibulin-1"/>
    <property type="match status" value="1"/>
</dbReference>
<evidence type="ECO:0000256" key="12">
    <source>
        <dbReference type="PROSITE-ProRule" id="PRU00076"/>
    </source>
</evidence>
<dbReference type="PROSITE" id="PS01186">
    <property type="entry name" value="EGF_2"/>
    <property type="match status" value="2"/>
</dbReference>
<evidence type="ECO:0000256" key="4">
    <source>
        <dbReference type="ARBA" id="ARBA00022525"/>
    </source>
</evidence>
<dbReference type="PROSITE" id="PS01187">
    <property type="entry name" value="EGF_CA"/>
    <property type="match status" value="3"/>
</dbReference>
<feature type="domain" description="EGF-like" evidence="15">
    <location>
        <begin position="456"/>
        <end position="499"/>
    </location>
</feature>
<feature type="region of interest" description="Disordered" evidence="13">
    <location>
        <begin position="828"/>
        <end position="875"/>
    </location>
</feature>
<dbReference type="InterPro" id="IPR000742">
    <property type="entry name" value="EGF"/>
</dbReference>
<evidence type="ECO:0000256" key="6">
    <source>
        <dbReference type="ARBA" id="ARBA00022536"/>
    </source>
</evidence>
<dbReference type="InterPro" id="IPR009030">
    <property type="entry name" value="Growth_fac_rcpt_cys_sf"/>
</dbReference>
<dbReference type="PROSITE" id="PS01177">
    <property type="entry name" value="ANAPHYLATOXIN_1"/>
    <property type="match status" value="1"/>
</dbReference>
<reference evidence="16 17" key="1">
    <citation type="submission" date="2017-12" db="EMBL/GenBank/DDBJ databases">
        <title>Integrating genomic resources of turbot (Scophthalmus maximus) in depth evaluation of genetic and physical mapping variation across individuals.</title>
        <authorList>
            <person name="Martinez P."/>
        </authorList>
    </citation>
    <scope>NUCLEOTIDE SEQUENCE [LARGE SCALE GENOMIC DNA]</scope>
</reference>
<keyword evidence="10" id="KW-1015">Disulfide bond</keyword>
<dbReference type="PANTHER" id="PTHR24034:SF97">
    <property type="entry name" value="FIBULIN-1"/>
    <property type="match status" value="1"/>
</dbReference>
<name>A0A2U9BVH2_SCOMX</name>
<evidence type="ECO:0000313" key="16">
    <source>
        <dbReference type="EMBL" id="AWP08111.1"/>
    </source>
</evidence>
<keyword evidence="7" id="KW-0732">Signal</keyword>
<dbReference type="SUPFAM" id="SSF57196">
    <property type="entry name" value="EGF/Laminin"/>
    <property type="match status" value="2"/>
</dbReference>